<evidence type="ECO:0000256" key="5">
    <source>
        <dbReference type="ARBA" id="ARBA00022949"/>
    </source>
</evidence>
<dbReference type="CDD" id="cd23509">
    <property type="entry name" value="Gnk2-like"/>
    <property type="match status" value="1"/>
</dbReference>
<dbReference type="PANTHER" id="PTHR32080:SF58">
    <property type="entry name" value="CYSTEINE-RICH REPEAT SECRETORY PROTEIN 39-LIKE"/>
    <property type="match status" value="1"/>
</dbReference>
<evidence type="ECO:0000256" key="8">
    <source>
        <dbReference type="ARBA" id="ARBA00038393"/>
    </source>
</evidence>
<keyword evidence="9" id="KW-1133">Transmembrane helix</keyword>
<sequence length="301" mass="33492">MGTSSRNPLIILHVYILCFVLILHHVNTITTNNHNNLVYTQCPNHPSPNIDPSRSSLISSLFQEFINQSTQSRFFETIVADEQTAISGTFQCRYNLSPNECRSCVSKFPIIISKNICGKNNNNLPSRIQLFGCYAHYQEENGLETNSRPNQLLHRACSKRKIKKHGFEEMKYAAFSGLENGVMTSGSGFFETNYESIHVLAQCAGSLRACDCGECVDSAVKIAYEDECRYSISGEIYLEGCFVSYDYTSDHGFDGYSDEDKGIRDGSPKLVAIVVGGLAVVSLGLALCYCTKSCGKKRDDW</sequence>
<keyword evidence="9" id="KW-0472">Membrane</keyword>
<evidence type="ECO:0000313" key="12">
    <source>
        <dbReference type="Proteomes" id="UP000030748"/>
    </source>
</evidence>
<dbReference type="Proteomes" id="UP000030748">
    <property type="component" value="Unassembled WGS sequence"/>
</dbReference>
<dbReference type="eggNOG" id="ENOG502SK0X">
    <property type="taxonomic scope" value="Eukaryota"/>
</dbReference>
<evidence type="ECO:0000256" key="7">
    <source>
        <dbReference type="ARBA" id="ARBA00024184"/>
    </source>
</evidence>
<dbReference type="GO" id="GO:0005886">
    <property type="term" value="C:plasma membrane"/>
    <property type="evidence" value="ECO:0007669"/>
    <property type="project" value="UniProtKB-SubCell"/>
</dbReference>
<evidence type="ECO:0000256" key="6">
    <source>
        <dbReference type="ARBA" id="ARBA00023157"/>
    </source>
</evidence>
<organism evidence="11 12">
    <name type="scientific">Erythranthe guttata</name>
    <name type="common">Yellow monkey flower</name>
    <name type="synonym">Mimulus guttatus</name>
    <dbReference type="NCBI Taxonomy" id="4155"/>
    <lineage>
        <taxon>Eukaryota</taxon>
        <taxon>Viridiplantae</taxon>
        <taxon>Streptophyta</taxon>
        <taxon>Embryophyta</taxon>
        <taxon>Tracheophyta</taxon>
        <taxon>Spermatophyta</taxon>
        <taxon>Magnoliopsida</taxon>
        <taxon>eudicotyledons</taxon>
        <taxon>Gunneridae</taxon>
        <taxon>Pentapetalae</taxon>
        <taxon>asterids</taxon>
        <taxon>lamiids</taxon>
        <taxon>Lamiales</taxon>
        <taxon>Phrymaceae</taxon>
        <taxon>Erythranthe</taxon>
    </lineage>
</organism>
<keyword evidence="12" id="KW-1185">Reference proteome</keyword>
<evidence type="ECO:0000256" key="1">
    <source>
        <dbReference type="ARBA" id="ARBA00004251"/>
    </source>
</evidence>
<keyword evidence="6" id="KW-1015">Disulfide bond</keyword>
<dbReference type="Gene3D" id="3.30.430.20">
    <property type="entry name" value="Gnk2 domain, C-X8-C-X2-C motif"/>
    <property type="match status" value="2"/>
</dbReference>
<feature type="transmembrane region" description="Helical" evidence="9">
    <location>
        <begin position="7"/>
        <end position="26"/>
    </location>
</feature>
<dbReference type="AlphaFoldDB" id="A0A022RGN3"/>
<protein>
    <recommendedName>
        <fullName evidence="10">Gnk2-homologous domain-containing protein</fullName>
    </recommendedName>
</protein>
<dbReference type="GO" id="GO:0010497">
    <property type="term" value="P:plasmodesmata-mediated intercellular transport"/>
    <property type="evidence" value="ECO:0000318"/>
    <property type="project" value="GO_Central"/>
</dbReference>
<dbReference type="GO" id="GO:0009506">
    <property type="term" value="C:plasmodesma"/>
    <property type="evidence" value="ECO:0000318"/>
    <property type="project" value="GO_Central"/>
</dbReference>
<name>A0A022RGN3_ERYGU</name>
<evidence type="ECO:0000256" key="3">
    <source>
        <dbReference type="ARBA" id="ARBA00022729"/>
    </source>
</evidence>
<dbReference type="STRING" id="4155.A0A022RGN3"/>
<feature type="domain" description="Gnk2-homologous" evidence="10">
    <location>
        <begin position="149"/>
        <end position="250"/>
    </location>
</feature>
<keyword evidence="2" id="KW-0945">Host-virus interaction</keyword>
<gene>
    <name evidence="11" type="ORF">MIMGU_mgv1a026704mg</name>
</gene>
<dbReference type="Pfam" id="PF01657">
    <property type="entry name" value="Stress-antifung"/>
    <property type="match status" value="2"/>
</dbReference>
<feature type="transmembrane region" description="Helical" evidence="9">
    <location>
        <begin position="270"/>
        <end position="290"/>
    </location>
</feature>
<evidence type="ECO:0000256" key="4">
    <source>
        <dbReference type="ARBA" id="ARBA00022737"/>
    </source>
</evidence>
<evidence type="ECO:0000256" key="9">
    <source>
        <dbReference type="SAM" id="Phobius"/>
    </source>
</evidence>
<accession>A0A022RGN3</accession>
<evidence type="ECO:0000256" key="2">
    <source>
        <dbReference type="ARBA" id="ARBA00022581"/>
    </source>
</evidence>
<dbReference type="GO" id="GO:0046739">
    <property type="term" value="P:transport of virus in multicellular host"/>
    <property type="evidence" value="ECO:0000318"/>
    <property type="project" value="GO_Central"/>
</dbReference>
<proteinExistence type="inferred from homology"/>
<dbReference type="InterPro" id="IPR002902">
    <property type="entry name" value="GNK2"/>
</dbReference>
<dbReference type="InterPro" id="IPR038408">
    <property type="entry name" value="GNK2_sf"/>
</dbReference>
<dbReference type="EMBL" id="KI630443">
    <property type="protein sequence ID" value="EYU39542.1"/>
    <property type="molecule type" value="Genomic_DNA"/>
</dbReference>
<reference evidence="11 12" key="1">
    <citation type="journal article" date="2013" name="Proc. Natl. Acad. Sci. U.S.A.">
        <title>Fine-scale variation in meiotic recombination in Mimulus inferred from population shotgun sequencing.</title>
        <authorList>
            <person name="Hellsten U."/>
            <person name="Wright K.M."/>
            <person name="Jenkins J."/>
            <person name="Shu S."/>
            <person name="Yuan Y."/>
            <person name="Wessler S.R."/>
            <person name="Schmutz J."/>
            <person name="Willis J.H."/>
            <person name="Rokhsar D.S."/>
        </authorList>
    </citation>
    <scope>NUCLEOTIDE SEQUENCE [LARGE SCALE GENOMIC DNA]</scope>
    <source>
        <strain evidence="12">cv. DUN x IM62</strain>
    </source>
</reference>
<keyword evidence="3" id="KW-0732">Signal</keyword>
<keyword evidence="5" id="KW-0965">Cell junction</keyword>
<dbReference type="PANTHER" id="PTHR32080">
    <property type="entry name" value="ANTIFUNGAL PROTEIN GINKBILOBIN-2-LIKE"/>
    <property type="match status" value="1"/>
</dbReference>
<comment type="similarity">
    <text evidence="8">Belongs to the cysteine-rich repeat secretory protein family. Plasmodesmata-located proteins (PDLD) subfamily.</text>
</comment>
<feature type="domain" description="Gnk2-homologous" evidence="10">
    <location>
        <begin position="36"/>
        <end position="142"/>
    </location>
</feature>
<evidence type="ECO:0000259" key="10">
    <source>
        <dbReference type="PROSITE" id="PS51473"/>
    </source>
</evidence>
<dbReference type="PROSITE" id="PS51473">
    <property type="entry name" value="GNK2"/>
    <property type="match status" value="2"/>
</dbReference>
<keyword evidence="4" id="KW-0677">Repeat</keyword>
<dbReference type="InterPro" id="IPR051378">
    <property type="entry name" value="Cell2Cell_Antifungal"/>
</dbReference>
<evidence type="ECO:0000313" key="11">
    <source>
        <dbReference type="EMBL" id="EYU39542.1"/>
    </source>
</evidence>
<keyword evidence="9" id="KW-0812">Transmembrane</keyword>
<comment type="subcellular location">
    <subcellularLocation>
        <location evidence="7">Cell junction</location>
        <location evidence="7">Plasmodesma</location>
    </subcellularLocation>
    <subcellularLocation>
        <location evidence="1">Cell membrane</location>
        <topology evidence="1">Single-pass type I membrane protein</topology>
    </subcellularLocation>
</comment>